<feature type="domain" description="DUF2272" evidence="2">
    <location>
        <begin position="69"/>
        <end position="249"/>
    </location>
</feature>
<reference evidence="4" key="1">
    <citation type="journal article" date="2019" name="Int. J. Syst. Evol. Microbiol.">
        <title>The Global Catalogue of Microorganisms (GCM) 10K type strain sequencing project: providing services to taxonomists for standard genome sequencing and annotation.</title>
        <authorList>
            <consortium name="The Broad Institute Genomics Platform"/>
            <consortium name="The Broad Institute Genome Sequencing Center for Infectious Disease"/>
            <person name="Wu L."/>
            <person name="Ma J."/>
        </authorList>
    </citation>
    <scope>NUCLEOTIDE SEQUENCE [LARGE SCALE GENOMIC DNA]</scope>
    <source>
        <strain evidence="4">NBRC 112502</strain>
    </source>
</reference>
<dbReference type="RefSeq" id="WP_284258809.1">
    <property type="nucleotide sequence ID" value="NZ_BSOS01000073.1"/>
</dbReference>
<evidence type="ECO:0000259" key="2">
    <source>
        <dbReference type="Pfam" id="PF10030"/>
    </source>
</evidence>
<feature type="chain" id="PRO_5047125753" description="DUF2272 domain-containing protein" evidence="1">
    <location>
        <begin position="22"/>
        <end position="253"/>
    </location>
</feature>
<protein>
    <recommendedName>
        <fullName evidence="2">DUF2272 domain-containing protein</fullName>
    </recommendedName>
</protein>
<dbReference type="Proteomes" id="UP001156641">
    <property type="component" value="Unassembled WGS sequence"/>
</dbReference>
<gene>
    <name evidence="3" type="ORF">GCM10010909_26660</name>
</gene>
<dbReference type="EMBL" id="BSOS01000073">
    <property type="protein sequence ID" value="GLR67985.1"/>
    <property type="molecule type" value="Genomic_DNA"/>
</dbReference>
<organism evidence="3 4">
    <name type="scientific">Acidocella aquatica</name>
    <dbReference type="NCBI Taxonomy" id="1922313"/>
    <lineage>
        <taxon>Bacteria</taxon>
        <taxon>Pseudomonadati</taxon>
        <taxon>Pseudomonadota</taxon>
        <taxon>Alphaproteobacteria</taxon>
        <taxon>Acetobacterales</taxon>
        <taxon>Acidocellaceae</taxon>
        <taxon>Acidocella</taxon>
    </lineage>
</organism>
<accession>A0ABQ6AD63</accession>
<name>A0ABQ6AD63_9PROT</name>
<dbReference type="InterPro" id="IPR019262">
    <property type="entry name" value="DUF2272"/>
</dbReference>
<evidence type="ECO:0000313" key="3">
    <source>
        <dbReference type="EMBL" id="GLR67985.1"/>
    </source>
</evidence>
<keyword evidence="4" id="KW-1185">Reference proteome</keyword>
<keyword evidence="1" id="KW-0732">Signal</keyword>
<evidence type="ECO:0000313" key="4">
    <source>
        <dbReference type="Proteomes" id="UP001156641"/>
    </source>
</evidence>
<proteinExistence type="predicted"/>
<evidence type="ECO:0000256" key="1">
    <source>
        <dbReference type="SAM" id="SignalP"/>
    </source>
</evidence>
<dbReference type="Pfam" id="PF10030">
    <property type="entry name" value="DUF2272"/>
    <property type="match status" value="1"/>
</dbReference>
<feature type="signal peptide" evidence="1">
    <location>
        <begin position="1"/>
        <end position="21"/>
    </location>
</feature>
<sequence>MRKSLALLLALAGCVAPDAHAPRFAQVPYETFSRTDAVAVAMDEWRLWGSRVDDSGGADYVKTDATMAERQPGLWERVGEYWWEGMNASAYDAAYTGKHDARGQVFPPAEDATYAWSAAFISYVMRIAGAGAAFPYAPDHATYINYAARAAQGGVKHPLLIAENPASYAPRLGDLVCFPREGASQLQFQDLPTGKNFPAHCSIVVAGGVERLSVIGGNVDDAVTMEHLSTNATGELSGNRENWFVVLRVMYLR</sequence>
<comment type="caution">
    <text evidence="3">The sequence shown here is derived from an EMBL/GenBank/DDBJ whole genome shotgun (WGS) entry which is preliminary data.</text>
</comment>